<name>A0A8J2KGJ3_9HEXA</name>
<dbReference type="InterPro" id="IPR010432">
    <property type="entry name" value="RDD"/>
</dbReference>
<feature type="domain" description="RDD" evidence="7">
    <location>
        <begin position="121"/>
        <end position="278"/>
    </location>
</feature>
<protein>
    <recommendedName>
        <fullName evidence="7">RDD domain-containing protein</fullName>
    </recommendedName>
</protein>
<dbReference type="Proteomes" id="UP000708208">
    <property type="component" value="Unassembled WGS sequence"/>
</dbReference>
<accession>A0A8J2KGJ3</accession>
<dbReference type="OrthoDB" id="10061042at2759"/>
<keyword evidence="4 6" id="KW-0472">Membrane</keyword>
<keyword evidence="3 6" id="KW-1133">Transmembrane helix</keyword>
<keyword evidence="2 6" id="KW-0812">Transmembrane</keyword>
<dbReference type="InterPro" id="IPR039871">
    <property type="entry name" value="FAM8A1"/>
</dbReference>
<evidence type="ECO:0000313" key="8">
    <source>
        <dbReference type="EMBL" id="CAG7816097.1"/>
    </source>
</evidence>
<evidence type="ECO:0000256" key="2">
    <source>
        <dbReference type="ARBA" id="ARBA00022692"/>
    </source>
</evidence>
<evidence type="ECO:0000313" key="9">
    <source>
        <dbReference type="Proteomes" id="UP000708208"/>
    </source>
</evidence>
<comment type="caution">
    <text evidence="8">The sequence shown here is derived from an EMBL/GenBank/DDBJ whole genome shotgun (WGS) entry which is preliminary data.</text>
</comment>
<feature type="compositionally biased region" description="Low complexity" evidence="5">
    <location>
        <begin position="19"/>
        <end position="30"/>
    </location>
</feature>
<dbReference type="GO" id="GO:0016020">
    <property type="term" value="C:membrane"/>
    <property type="evidence" value="ECO:0007669"/>
    <property type="project" value="UniProtKB-SubCell"/>
</dbReference>
<sequence length="285" mass="32100">MSSNKCDTETADSSRKESSNCNNKESSNNGSPPPSMTEYCQSLETWLNNVYIQRACATSAYYTAYSILFGNNLVNVSQFSNQSNVEGVFNLPRAAGGNLPNRDFYRAAAVPQQYPDTLRIAPIWKRLLAEVFDFLVLLIVKVFVTLSIIENFELIDFDSIDIDLIQDSGSIYDIAISLTSELILLEFIHRIVVCFFEAYCLAKNGCTPGKSLLRLRVVHCETIQEVNHRLVITPGVPLSFPRALLRSFIKNFSIALFFPMCFTLLHFDNSQTIYDHISKSIVVAF</sequence>
<evidence type="ECO:0000256" key="4">
    <source>
        <dbReference type="ARBA" id="ARBA00023136"/>
    </source>
</evidence>
<evidence type="ECO:0000256" key="3">
    <source>
        <dbReference type="ARBA" id="ARBA00022989"/>
    </source>
</evidence>
<reference evidence="8" key="1">
    <citation type="submission" date="2021-06" db="EMBL/GenBank/DDBJ databases">
        <authorList>
            <person name="Hodson N. C."/>
            <person name="Mongue J. A."/>
            <person name="Jaron S. K."/>
        </authorList>
    </citation>
    <scope>NUCLEOTIDE SEQUENCE</scope>
</reference>
<feature type="compositionally biased region" description="Basic and acidic residues" evidence="5">
    <location>
        <begin position="1"/>
        <end position="18"/>
    </location>
</feature>
<dbReference type="Pfam" id="PF06271">
    <property type="entry name" value="RDD"/>
    <property type="match status" value="1"/>
</dbReference>
<dbReference type="AlphaFoldDB" id="A0A8J2KGJ3"/>
<evidence type="ECO:0000259" key="7">
    <source>
        <dbReference type="Pfam" id="PF06271"/>
    </source>
</evidence>
<dbReference type="EMBL" id="CAJVCH010360752">
    <property type="protein sequence ID" value="CAG7816097.1"/>
    <property type="molecule type" value="Genomic_DNA"/>
</dbReference>
<dbReference type="PANTHER" id="PTHR13659:SF5">
    <property type="entry name" value="PROTEIN FAM8A1"/>
    <property type="match status" value="1"/>
</dbReference>
<feature type="transmembrane region" description="Helical" evidence="6">
    <location>
        <begin position="127"/>
        <end position="149"/>
    </location>
</feature>
<evidence type="ECO:0000256" key="6">
    <source>
        <dbReference type="SAM" id="Phobius"/>
    </source>
</evidence>
<proteinExistence type="predicted"/>
<feature type="region of interest" description="Disordered" evidence="5">
    <location>
        <begin position="1"/>
        <end position="36"/>
    </location>
</feature>
<comment type="subcellular location">
    <subcellularLocation>
        <location evidence="1">Membrane</location>
        <topology evidence="1">Multi-pass membrane protein</topology>
    </subcellularLocation>
</comment>
<organism evidence="8 9">
    <name type="scientific">Allacma fusca</name>
    <dbReference type="NCBI Taxonomy" id="39272"/>
    <lineage>
        <taxon>Eukaryota</taxon>
        <taxon>Metazoa</taxon>
        <taxon>Ecdysozoa</taxon>
        <taxon>Arthropoda</taxon>
        <taxon>Hexapoda</taxon>
        <taxon>Collembola</taxon>
        <taxon>Symphypleona</taxon>
        <taxon>Sminthuridae</taxon>
        <taxon>Allacma</taxon>
    </lineage>
</organism>
<gene>
    <name evidence="8" type="ORF">AFUS01_LOCUS26732</name>
</gene>
<evidence type="ECO:0000256" key="1">
    <source>
        <dbReference type="ARBA" id="ARBA00004141"/>
    </source>
</evidence>
<dbReference type="PANTHER" id="PTHR13659">
    <property type="entry name" value="AUTOSOMAL HIGHLY CONSERVED PROTEIN"/>
    <property type="match status" value="1"/>
</dbReference>
<keyword evidence="9" id="KW-1185">Reference proteome</keyword>
<evidence type="ECO:0000256" key="5">
    <source>
        <dbReference type="SAM" id="MobiDB-lite"/>
    </source>
</evidence>